<dbReference type="STRING" id="477690.SAMN05216474_1662"/>
<evidence type="ECO:0000256" key="5">
    <source>
        <dbReference type="ARBA" id="ARBA00023136"/>
    </source>
</evidence>
<evidence type="ECO:0000256" key="4">
    <source>
        <dbReference type="ARBA" id="ARBA00022989"/>
    </source>
</evidence>
<dbReference type="RefSeq" id="WP_139230310.1">
    <property type="nucleotide sequence ID" value="NZ_FPAS01000002.1"/>
</dbReference>
<feature type="transmembrane region" description="Helical" evidence="6">
    <location>
        <begin position="251"/>
        <end position="269"/>
    </location>
</feature>
<comment type="subcellular location">
    <subcellularLocation>
        <location evidence="1">Cell membrane</location>
        <topology evidence="1">Multi-pass membrane protein</topology>
    </subcellularLocation>
</comment>
<dbReference type="PANTHER" id="PTHR39087">
    <property type="entry name" value="UPF0104 MEMBRANE PROTEIN MJ1595"/>
    <property type="match status" value="1"/>
</dbReference>
<reference evidence="7 8" key="1">
    <citation type="submission" date="2016-10" db="EMBL/GenBank/DDBJ databases">
        <authorList>
            <person name="de Groot N.N."/>
        </authorList>
    </citation>
    <scope>NUCLEOTIDE SEQUENCE [LARGE SCALE GENOMIC DNA]</scope>
    <source>
        <strain evidence="7 8">CGMCC 1.7005</strain>
    </source>
</reference>
<dbReference type="AlphaFoldDB" id="A0A1I6ZW02"/>
<keyword evidence="4 6" id="KW-1133">Transmembrane helix</keyword>
<organism evidence="7 8">
    <name type="scientific">Lishizhenia tianjinensis</name>
    <dbReference type="NCBI Taxonomy" id="477690"/>
    <lineage>
        <taxon>Bacteria</taxon>
        <taxon>Pseudomonadati</taxon>
        <taxon>Bacteroidota</taxon>
        <taxon>Flavobacteriia</taxon>
        <taxon>Flavobacteriales</taxon>
        <taxon>Crocinitomicaceae</taxon>
        <taxon>Lishizhenia</taxon>
    </lineage>
</organism>
<evidence type="ECO:0000256" key="1">
    <source>
        <dbReference type="ARBA" id="ARBA00004651"/>
    </source>
</evidence>
<feature type="transmembrane region" description="Helical" evidence="6">
    <location>
        <begin position="46"/>
        <end position="65"/>
    </location>
</feature>
<keyword evidence="3 6" id="KW-0812">Transmembrane</keyword>
<feature type="transmembrane region" description="Helical" evidence="6">
    <location>
        <begin position="223"/>
        <end position="245"/>
    </location>
</feature>
<dbReference type="Proteomes" id="UP000236454">
    <property type="component" value="Unassembled WGS sequence"/>
</dbReference>
<evidence type="ECO:0000256" key="2">
    <source>
        <dbReference type="ARBA" id="ARBA00022475"/>
    </source>
</evidence>
<evidence type="ECO:0000313" key="7">
    <source>
        <dbReference type="EMBL" id="SFT66851.1"/>
    </source>
</evidence>
<sequence>MKKSITQIIKVVLPLLIGIYLMWYFYDAMDEQAKAQFYRVIEEADYFWIILSLFFGIASHLSRAWRQKYLLEPIGYTTKFSNRYHSMMIGYLINLLIPRAGEAARAGALYSSENVPFSKTFGAIIAERVFDLVMLGIVVLITLSISGDELMIIKNSIVNPPVAEGEKGFPWMMVLGGAALLGLLVFVVLWFKNEKFKNKFVNFVKEVITGVFGIFKSKNPGAFILHTLLIWINYIVFFAICFYALPETSNFPMSGLLIGFIAGTVGIAFTNGGIGAYPLLVGIVVNFYLGQQLGDSAKGVGEALGMLIWSSQTLMMIILGLISFIIIPRKFKKVEQDARNER</sequence>
<keyword evidence="8" id="KW-1185">Reference proteome</keyword>
<dbReference type="InterPro" id="IPR022791">
    <property type="entry name" value="L-PG_synthase/AglD"/>
</dbReference>
<dbReference type="EMBL" id="FPAS01000002">
    <property type="protein sequence ID" value="SFT66851.1"/>
    <property type="molecule type" value="Genomic_DNA"/>
</dbReference>
<dbReference type="Pfam" id="PF03706">
    <property type="entry name" value="LPG_synthase_TM"/>
    <property type="match status" value="1"/>
</dbReference>
<accession>A0A1I6ZW02</accession>
<feature type="transmembrane region" description="Helical" evidence="6">
    <location>
        <begin position="129"/>
        <end position="148"/>
    </location>
</feature>
<dbReference type="PANTHER" id="PTHR39087:SF2">
    <property type="entry name" value="UPF0104 MEMBRANE PROTEIN MJ1595"/>
    <property type="match status" value="1"/>
</dbReference>
<evidence type="ECO:0000256" key="6">
    <source>
        <dbReference type="SAM" id="Phobius"/>
    </source>
</evidence>
<keyword evidence="5 6" id="KW-0472">Membrane</keyword>
<feature type="transmembrane region" description="Helical" evidence="6">
    <location>
        <begin position="306"/>
        <end position="327"/>
    </location>
</feature>
<name>A0A1I6ZW02_9FLAO</name>
<evidence type="ECO:0000313" key="8">
    <source>
        <dbReference type="Proteomes" id="UP000236454"/>
    </source>
</evidence>
<keyword evidence="2" id="KW-1003">Cell membrane</keyword>
<protein>
    <recommendedName>
        <fullName evidence="9">Lysylphosphatidylglycerol synthase TM region</fullName>
    </recommendedName>
</protein>
<feature type="transmembrane region" description="Helical" evidence="6">
    <location>
        <begin position="7"/>
        <end position="26"/>
    </location>
</feature>
<feature type="transmembrane region" description="Helical" evidence="6">
    <location>
        <begin position="168"/>
        <end position="191"/>
    </location>
</feature>
<gene>
    <name evidence="7" type="ORF">SAMN05216474_1662</name>
</gene>
<evidence type="ECO:0008006" key="9">
    <source>
        <dbReference type="Google" id="ProtNLM"/>
    </source>
</evidence>
<evidence type="ECO:0000256" key="3">
    <source>
        <dbReference type="ARBA" id="ARBA00022692"/>
    </source>
</evidence>
<dbReference type="GO" id="GO:0005886">
    <property type="term" value="C:plasma membrane"/>
    <property type="evidence" value="ECO:0007669"/>
    <property type="project" value="UniProtKB-SubCell"/>
</dbReference>
<dbReference type="OrthoDB" id="9812094at2"/>
<dbReference type="NCBIfam" id="TIGR00374">
    <property type="entry name" value="flippase-like domain"/>
    <property type="match status" value="1"/>
</dbReference>
<proteinExistence type="predicted"/>